<evidence type="ECO:0000313" key="4">
    <source>
        <dbReference type="Proteomes" id="UP001443914"/>
    </source>
</evidence>
<feature type="domain" description="Endonuclease/exonuclease/phosphatase" evidence="2">
    <location>
        <begin position="26"/>
        <end position="178"/>
    </location>
</feature>
<accession>A0AAW1GYN3</accession>
<dbReference type="InterPro" id="IPR000477">
    <property type="entry name" value="RT_dom"/>
</dbReference>
<gene>
    <name evidence="3" type="ORF">RND81_13G047800</name>
</gene>
<reference evidence="3" key="1">
    <citation type="submission" date="2024-03" db="EMBL/GenBank/DDBJ databases">
        <title>WGS assembly of Saponaria officinalis var. Norfolk2.</title>
        <authorList>
            <person name="Jenkins J."/>
            <person name="Shu S."/>
            <person name="Grimwood J."/>
            <person name="Barry K."/>
            <person name="Goodstein D."/>
            <person name="Schmutz J."/>
            <person name="Leebens-Mack J."/>
            <person name="Osbourn A."/>
        </authorList>
    </citation>
    <scope>NUCLEOTIDE SEQUENCE [LARGE SCALE GENOMIC DNA]</scope>
    <source>
        <strain evidence="3">JIC</strain>
    </source>
</reference>
<dbReference type="AlphaFoldDB" id="A0AAW1GYN3"/>
<dbReference type="PANTHER" id="PTHR46890">
    <property type="entry name" value="NON-LTR RETROLELEMENT REVERSE TRANSCRIPTASE-LIKE PROTEIN-RELATED"/>
    <property type="match status" value="1"/>
</dbReference>
<comment type="caution">
    <text evidence="3">The sequence shown here is derived from an EMBL/GenBank/DDBJ whole genome shotgun (WGS) entry which is preliminary data.</text>
</comment>
<keyword evidence="4" id="KW-1185">Reference proteome</keyword>
<evidence type="ECO:0000313" key="3">
    <source>
        <dbReference type="EMBL" id="KAK9668284.1"/>
    </source>
</evidence>
<dbReference type="Proteomes" id="UP001443914">
    <property type="component" value="Unassembled WGS sequence"/>
</dbReference>
<evidence type="ECO:0000259" key="1">
    <source>
        <dbReference type="Pfam" id="PF00078"/>
    </source>
</evidence>
<dbReference type="SUPFAM" id="SSF56672">
    <property type="entry name" value="DNA/RNA polymerases"/>
    <property type="match status" value="1"/>
</dbReference>
<dbReference type="InterPro" id="IPR052343">
    <property type="entry name" value="Retrotransposon-Effector_Assoc"/>
</dbReference>
<dbReference type="PANTHER" id="PTHR46890:SF48">
    <property type="entry name" value="RNA-DIRECTED DNA POLYMERASE"/>
    <property type="match status" value="1"/>
</dbReference>
<dbReference type="GO" id="GO:0003824">
    <property type="term" value="F:catalytic activity"/>
    <property type="evidence" value="ECO:0007669"/>
    <property type="project" value="InterPro"/>
</dbReference>
<organism evidence="3 4">
    <name type="scientific">Saponaria officinalis</name>
    <name type="common">Common soapwort</name>
    <name type="synonym">Lychnis saponaria</name>
    <dbReference type="NCBI Taxonomy" id="3572"/>
    <lineage>
        <taxon>Eukaryota</taxon>
        <taxon>Viridiplantae</taxon>
        <taxon>Streptophyta</taxon>
        <taxon>Embryophyta</taxon>
        <taxon>Tracheophyta</taxon>
        <taxon>Spermatophyta</taxon>
        <taxon>Magnoliopsida</taxon>
        <taxon>eudicotyledons</taxon>
        <taxon>Gunneridae</taxon>
        <taxon>Pentapetalae</taxon>
        <taxon>Caryophyllales</taxon>
        <taxon>Caryophyllaceae</taxon>
        <taxon>Caryophylleae</taxon>
        <taxon>Saponaria</taxon>
    </lineage>
</organism>
<sequence length="467" mass="53396">METKISAKALEKVRNRCGFMTGLCLSNRGLSGGIGFWWRELDGNLISYDQNHVAVDVNGEDGHPFWRALGVYGFPEASNKHKTWAILRREIAKCSHPMIYFGDFNEILSDNEKEGGAPRNGRQIYAFREVVDDCGLIDLGYRGNIYTWQRGREVGKVIRERLDRALASKTWTLIKSSWKDNSEEEITRKIRNCADSLANWARSTFGDVRKRAKEKELELLRWQKRDPSADMLEQCRILSEELDVIYKQLESLWYMRSRKCELKDGDKNTSYFHHKANQRRKKIFIKGLEGNNGTCCIAPKVTDDINLALDASPSNEEIHDALFQMHPNKAPGPDGMHAMFYQKHWEIVGRDICSFIQKWWDGGCNLHTVNSTSVVLIPKCASPSKITDFRPISLCNVLYKIISKTMANRLKPFLNNIISDNQSAFTPGRHITDNALVAFEIFHSMKRGGEGRSGNFALKLNMSKAYD</sequence>
<dbReference type="CDD" id="cd01650">
    <property type="entry name" value="RT_nLTR_like"/>
    <property type="match status" value="1"/>
</dbReference>
<evidence type="ECO:0000259" key="2">
    <source>
        <dbReference type="Pfam" id="PF03372"/>
    </source>
</evidence>
<dbReference type="Pfam" id="PF03372">
    <property type="entry name" value="Exo_endo_phos"/>
    <property type="match status" value="1"/>
</dbReference>
<dbReference type="EMBL" id="JBDFQZ010000013">
    <property type="protein sequence ID" value="KAK9668284.1"/>
    <property type="molecule type" value="Genomic_DNA"/>
</dbReference>
<dbReference type="Pfam" id="PF00078">
    <property type="entry name" value="RVT_1"/>
    <property type="match status" value="1"/>
</dbReference>
<dbReference type="SUPFAM" id="SSF56219">
    <property type="entry name" value="DNase I-like"/>
    <property type="match status" value="1"/>
</dbReference>
<evidence type="ECO:0008006" key="5">
    <source>
        <dbReference type="Google" id="ProtNLM"/>
    </source>
</evidence>
<dbReference type="InterPro" id="IPR005135">
    <property type="entry name" value="Endo/exonuclease/phosphatase"/>
</dbReference>
<protein>
    <recommendedName>
        <fullName evidence="5">Reverse transcriptase domain-containing protein</fullName>
    </recommendedName>
</protein>
<name>A0AAW1GYN3_SAPOF</name>
<proteinExistence type="predicted"/>
<dbReference type="Gene3D" id="3.60.10.10">
    <property type="entry name" value="Endonuclease/exonuclease/phosphatase"/>
    <property type="match status" value="1"/>
</dbReference>
<feature type="domain" description="Reverse transcriptase" evidence="1">
    <location>
        <begin position="386"/>
        <end position="467"/>
    </location>
</feature>
<dbReference type="InterPro" id="IPR036691">
    <property type="entry name" value="Endo/exonu/phosph_ase_sf"/>
</dbReference>
<dbReference type="InterPro" id="IPR043502">
    <property type="entry name" value="DNA/RNA_pol_sf"/>
</dbReference>